<feature type="domain" description="Tyrosine-protein phosphatase" evidence="2">
    <location>
        <begin position="135"/>
        <end position="398"/>
    </location>
</feature>
<proteinExistence type="predicted"/>
<dbReference type="InterPro" id="IPR003595">
    <property type="entry name" value="Tyr_Pase_cat"/>
</dbReference>
<dbReference type="SMART" id="SM00194">
    <property type="entry name" value="PTPc"/>
    <property type="match status" value="1"/>
</dbReference>
<reference evidence="4 5" key="1">
    <citation type="submission" date="2019-07" db="EMBL/GenBank/DDBJ databases">
        <authorList>
            <person name="Jastrzebski P J."/>
            <person name="Paukszto L."/>
            <person name="Jastrzebski P J."/>
        </authorList>
    </citation>
    <scope>NUCLEOTIDE SEQUENCE [LARGE SCALE GENOMIC DNA]</scope>
    <source>
        <strain evidence="4 5">WMS-il1</strain>
    </source>
</reference>
<dbReference type="InterPro" id="IPR000387">
    <property type="entry name" value="Tyr_Pase_dom"/>
</dbReference>
<evidence type="ECO:0008006" key="6">
    <source>
        <dbReference type="Google" id="ProtNLM"/>
    </source>
</evidence>
<dbReference type="InterPro" id="IPR000242">
    <property type="entry name" value="PTP_cat"/>
</dbReference>
<evidence type="ECO:0000259" key="2">
    <source>
        <dbReference type="PROSITE" id="PS50055"/>
    </source>
</evidence>
<sequence>MEDSQIRTILLGILIPFLIILTIFVLLFIFGKRIPFVQKFVGKFRKTSPNEPTQVEAPPERDGSHFPYEYSETHSLTYLSEIPAPIPIAEFASHSEGLTTSNEFPKLFDIFDNSTATQKFQVESHLTQVVGEKYKDRNRYGNVLPYYQSLVVLGHPWAEIRADPKPYYSEEDLAMHYVNACYVRRPIYNADGRALPALYSTDPEYIATQAPLINTIDDFLLMVHQQRSPLIIMLCEPKEKELGKYIQYWPNDEKQTFTSPRWTVQVLKISEHTENSVCVRQLRIILSETQEPWDVTHYQFLAWEDKRQPEIEPFYSFLKMHMDFSEAHPVGEKFGPTIIHCSAGVGRTGTLMTARFVLEGLRTNAQKVDIIGTIMAIRKHRVMLVQTPAQLQFLFEFICYCINEENIHSLSQ</sequence>
<dbReference type="PRINTS" id="PR00700">
    <property type="entry name" value="PRTYPHPHTASE"/>
</dbReference>
<dbReference type="PANTHER" id="PTHR19134:SF449">
    <property type="entry name" value="TYROSINE-PROTEIN PHOSPHATASE 1"/>
    <property type="match status" value="1"/>
</dbReference>
<dbReference type="PROSITE" id="PS50056">
    <property type="entry name" value="TYR_PHOSPHATASE_2"/>
    <property type="match status" value="1"/>
</dbReference>
<gene>
    <name evidence="4" type="ORF">WMSIL1_LOCUS2283</name>
</gene>
<evidence type="ECO:0000313" key="5">
    <source>
        <dbReference type="Proteomes" id="UP000321570"/>
    </source>
</evidence>
<evidence type="ECO:0000313" key="4">
    <source>
        <dbReference type="EMBL" id="VUZ41449.1"/>
    </source>
</evidence>
<keyword evidence="1" id="KW-0812">Transmembrane</keyword>
<dbReference type="PROSITE" id="PS00383">
    <property type="entry name" value="TYR_PHOSPHATASE_1"/>
    <property type="match status" value="1"/>
</dbReference>
<keyword evidence="1" id="KW-0472">Membrane</keyword>
<organism evidence="4 5">
    <name type="scientific">Hymenolepis diminuta</name>
    <name type="common">Rat tapeworm</name>
    <dbReference type="NCBI Taxonomy" id="6216"/>
    <lineage>
        <taxon>Eukaryota</taxon>
        <taxon>Metazoa</taxon>
        <taxon>Spiralia</taxon>
        <taxon>Lophotrochozoa</taxon>
        <taxon>Platyhelminthes</taxon>
        <taxon>Cestoda</taxon>
        <taxon>Eucestoda</taxon>
        <taxon>Cyclophyllidea</taxon>
        <taxon>Hymenolepididae</taxon>
        <taxon>Hymenolepis</taxon>
    </lineage>
</organism>
<dbReference type="SUPFAM" id="SSF52799">
    <property type="entry name" value="(Phosphotyrosine protein) phosphatases II"/>
    <property type="match status" value="1"/>
</dbReference>
<feature type="domain" description="Tyrosine specific protein phosphatases" evidence="3">
    <location>
        <begin position="315"/>
        <end position="392"/>
    </location>
</feature>
<accession>A0A564Y390</accession>
<name>A0A564Y390_HYMDI</name>
<dbReference type="Gene3D" id="3.90.190.10">
    <property type="entry name" value="Protein tyrosine phosphatase superfamily"/>
    <property type="match status" value="1"/>
</dbReference>
<evidence type="ECO:0000259" key="3">
    <source>
        <dbReference type="PROSITE" id="PS50056"/>
    </source>
</evidence>
<dbReference type="Proteomes" id="UP000321570">
    <property type="component" value="Unassembled WGS sequence"/>
</dbReference>
<dbReference type="InterPro" id="IPR016130">
    <property type="entry name" value="Tyr_Pase_AS"/>
</dbReference>
<keyword evidence="5" id="KW-1185">Reference proteome</keyword>
<dbReference type="Pfam" id="PF00102">
    <property type="entry name" value="Y_phosphatase"/>
    <property type="match status" value="1"/>
</dbReference>
<dbReference type="PANTHER" id="PTHR19134">
    <property type="entry name" value="RECEPTOR-TYPE TYROSINE-PROTEIN PHOSPHATASE"/>
    <property type="match status" value="1"/>
</dbReference>
<dbReference type="PROSITE" id="PS50055">
    <property type="entry name" value="TYR_PHOSPHATASE_PTP"/>
    <property type="match status" value="1"/>
</dbReference>
<feature type="transmembrane region" description="Helical" evidence="1">
    <location>
        <begin position="6"/>
        <end position="30"/>
    </location>
</feature>
<evidence type="ECO:0000256" key="1">
    <source>
        <dbReference type="SAM" id="Phobius"/>
    </source>
</evidence>
<dbReference type="EMBL" id="CABIJS010000056">
    <property type="protein sequence ID" value="VUZ41449.1"/>
    <property type="molecule type" value="Genomic_DNA"/>
</dbReference>
<protein>
    <recommendedName>
        <fullName evidence="6">Protein-tyrosine-phosphatase</fullName>
    </recommendedName>
</protein>
<dbReference type="GO" id="GO:0004725">
    <property type="term" value="F:protein tyrosine phosphatase activity"/>
    <property type="evidence" value="ECO:0007669"/>
    <property type="project" value="InterPro"/>
</dbReference>
<keyword evidence="1" id="KW-1133">Transmembrane helix</keyword>
<dbReference type="InterPro" id="IPR050348">
    <property type="entry name" value="Protein-Tyr_Phosphatase"/>
</dbReference>
<dbReference type="CDD" id="cd00047">
    <property type="entry name" value="PTPc"/>
    <property type="match status" value="1"/>
</dbReference>
<dbReference type="AlphaFoldDB" id="A0A564Y390"/>
<dbReference type="SMART" id="SM00404">
    <property type="entry name" value="PTPc_motif"/>
    <property type="match status" value="1"/>
</dbReference>
<dbReference type="InterPro" id="IPR029021">
    <property type="entry name" value="Prot-tyrosine_phosphatase-like"/>
</dbReference>